<name>A0AAD9QAF5_ACRCE</name>
<proteinExistence type="predicted"/>
<accession>A0AAD9QAF5</accession>
<dbReference type="AlphaFoldDB" id="A0AAD9QAF5"/>
<reference evidence="1" key="1">
    <citation type="journal article" date="2023" name="G3 (Bethesda)">
        <title>Whole genome assembly and annotation of the endangered Caribbean coral Acropora cervicornis.</title>
        <authorList>
            <person name="Selwyn J.D."/>
            <person name="Vollmer S.V."/>
        </authorList>
    </citation>
    <scope>NUCLEOTIDE SEQUENCE</scope>
    <source>
        <strain evidence="1">K2</strain>
    </source>
</reference>
<sequence length="64" mass="7470">MPFMVIIYTAFYEDCMEVGAAFQFDLDAPLANAVLHWDDLKVWLYRENSVLIPEQVAFHFSVLK</sequence>
<evidence type="ECO:0000313" key="2">
    <source>
        <dbReference type="Proteomes" id="UP001249851"/>
    </source>
</evidence>
<keyword evidence="2" id="KW-1185">Reference proteome</keyword>
<comment type="caution">
    <text evidence="1">The sequence shown here is derived from an EMBL/GenBank/DDBJ whole genome shotgun (WGS) entry which is preliminary data.</text>
</comment>
<protein>
    <submittedName>
        <fullName evidence="1">Uncharacterized protein</fullName>
    </submittedName>
</protein>
<dbReference type="EMBL" id="JARQWQ010000048">
    <property type="protein sequence ID" value="KAK2557708.1"/>
    <property type="molecule type" value="Genomic_DNA"/>
</dbReference>
<evidence type="ECO:0000313" key="1">
    <source>
        <dbReference type="EMBL" id="KAK2557708.1"/>
    </source>
</evidence>
<dbReference type="Proteomes" id="UP001249851">
    <property type="component" value="Unassembled WGS sequence"/>
</dbReference>
<organism evidence="1 2">
    <name type="scientific">Acropora cervicornis</name>
    <name type="common">Staghorn coral</name>
    <dbReference type="NCBI Taxonomy" id="6130"/>
    <lineage>
        <taxon>Eukaryota</taxon>
        <taxon>Metazoa</taxon>
        <taxon>Cnidaria</taxon>
        <taxon>Anthozoa</taxon>
        <taxon>Hexacorallia</taxon>
        <taxon>Scleractinia</taxon>
        <taxon>Astrocoeniina</taxon>
        <taxon>Acroporidae</taxon>
        <taxon>Acropora</taxon>
    </lineage>
</organism>
<gene>
    <name evidence="1" type="ORF">P5673_020073</name>
</gene>
<reference evidence="1" key="2">
    <citation type="journal article" date="2023" name="Science">
        <title>Genomic signatures of disease resistance in endangered staghorn corals.</title>
        <authorList>
            <person name="Vollmer S.V."/>
            <person name="Selwyn J.D."/>
            <person name="Despard B.A."/>
            <person name="Roesel C.L."/>
        </authorList>
    </citation>
    <scope>NUCLEOTIDE SEQUENCE</scope>
    <source>
        <strain evidence="1">K2</strain>
    </source>
</reference>